<dbReference type="InterPro" id="IPR001509">
    <property type="entry name" value="Epimerase_deHydtase"/>
</dbReference>
<accession>A0A1G6INU8</accession>
<sequence>MILITGGLGYLGSHIALYLMSKGHEVVLVDNLSHASMQSLERLEYITKLYIPFMRLDVRNTPALQKVFEQYPIDYVVHCAGFKSLSESVHKPLEYYNNNLSCMMSVLRAMQRSGVRRLVNLSSLTVYGASGKDWKEQDDFHYQHQIPYVRAQQNIEHILQDTFQVDDYWQILNLRLGNIIGAYHDGQLGEWTQHMPKSVIQSLLQVAAGQRESFELFNQHLDSEDGTAERSYLHVLDMLDALYKLMLWSNDQQNFLASFNLCHPELRSLNRLIETVEDVTSAVISIQESTERVQEFAQLNGDLEKLNNTITWKAERSLTQMVEDQWRYYQASLNGM</sequence>
<reference evidence="14" key="1">
    <citation type="submission" date="2016-09" db="EMBL/GenBank/DDBJ databases">
        <authorList>
            <person name="Varghese N."/>
            <person name="Submissions S."/>
        </authorList>
    </citation>
    <scope>NUCLEOTIDE SEQUENCE [LARGE SCALE GENOMIC DNA]</scope>
    <source>
        <strain evidence="14">ANC 3699</strain>
    </source>
</reference>
<dbReference type="GO" id="GO:0003978">
    <property type="term" value="F:UDP-glucose 4-epimerase activity"/>
    <property type="evidence" value="ECO:0007669"/>
    <property type="project" value="UniProtKB-EC"/>
</dbReference>
<evidence type="ECO:0000256" key="3">
    <source>
        <dbReference type="ARBA" id="ARBA00004947"/>
    </source>
</evidence>
<evidence type="ECO:0000256" key="2">
    <source>
        <dbReference type="ARBA" id="ARBA00001911"/>
    </source>
</evidence>
<proteinExistence type="inferred from homology"/>
<evidence type="ECO:0000313" key="13">
    <source>
        <dbReference type="EMBL" id="SDC08169.1"/>
    </source>
</evidence>
<dbReference type="SUPFAM" id="SSF51735">
    <property type="entry name" value="NAD(P)-binding Rossmann-fold domains"/>
    <property type="match status" value="1"/>
</dbReference>
<dbReference type="GO" id="GO:0005829">
    <property type="term" value="C:cytosol"/>
    <property type="evidence" value="ECO:0007669"/>
    <property type="project" value="TreeGrafter"/>
</dbReference>
<evidence type="ECO:0000256" key="7">
    <source>
        <dbReference type="ARBA" id="ARBA00023027"/>
    </source>
</evidence>
<evidence type="ECO:0000256" key="9">
    <source>
        <dbReference type="ARBA" id="ARBA00023235"/>
    </source>
</evidence>
<dbReference type="InterPro" id="IPR036291">
    <property type="entry name" value="NAD(P)-bd_dom_sf"/>
</dbReference>
<dbReference type="RefSeq" id="WP_092617735.1">
    <property type="nucleotide sequence ID" value="NZ_FMYK01000003.1"/>
</dbReference>
<protein>
    <recommendedName>
        <fullName evidence="6">UDP-glucose 4-epimerase</fullName>
        <ecNumber evidence="5">5.1.3.2</ecNumber>
    </recommendedName>
    <alternativeName>
        <fullName evidence="11">Galactowaldenase</fullName>
    </alternativeName>
    <alternativeName>
        <fullName evidence="10">UDP-galactose 4-epimerase</fullName>
    </alternativeName>
</protein>
<evidence type="ECO:0000313" key="14">
    <source>
        <dbReference type="Proteomes" id="UP000242317"/>
    </source>
</evidence>
<keyword evidence="14" id="KW-1185">Reference proteome</keyword>
<keyword evidence="8" id="KW-0119">Carbohydrate metabolism</keyword>
<name>A0A1G6INU8_9GAMM</name>
<dbReference type="AlphaFoldDB" id="A0A1G6INU8"/>
<evidence type="ECO:0000256" key="8">
    <source>
        <dbReference type="ARBA" id="ARBA00023144"/>
    </source>
</evidence>
<evidence type="ECO:0000256" key="5">
    <source>
        <dbReference type="ARBA" id="ARBA00013189"/>
    </source>
</evidence>
<evidence type="ECO:0000256" key="1">
    <source>
        <dbReference type="ARBA" id="ARBA00000083"/>
    </source>
</evidence>
<dbReference type="Pfam" id="PF01370">
    <property type="entry name" value="Epimerase"/>
    <property type="match status" value="1"/>
</dbReference>
<dbReference type="Gene3D" id="3.40.50.720">
    <property type="entry name" value="NAD(P)-binding Rossmann-like Domain"/>
    <property type="match status" value="1"/>
</dbReference>
<comment type="similarity">
    <text evidence="4">Belongs to the NAD(P)-dependent epimerase/dehydratase family.</text>
</comment>
<dbReference type="OrthoDB" id="9803010at2"/>
<dbReference type="EMBL" id="FMYK01000003">
    <property type="protein sequence ID" value="SDC08169.1"/>
    <property type="molecule type" value="Genomic_DNA"/>
</dbReference>
<comment type="catalytic activity">
    <reaction evidence="1">
        <text>UDP-alpha-D-glucose = UDP-alpha-D-galactose</text>
        <dbReference type="Rhea" id="RHEA:22168"/>
        <dbReference type="ChEBI" id="CHEBI:58885"/>
        <dbReference type="ChEBI" id="CHEBI:66914"/>
        <dbReference type="EC" id="5.1.3.2"/>
    </reaction>
</comment>
<dbReference type="EC" id="5.1.3.2" evidence="5"/>
<evidence type="ECO:0000256" key="10">
    <source>
        <dbReference type="ARBA" id="ARBA00031367"/>
    </source>
</evidence>
<evidence type="ECO:0000259" key="12">
    <source>
        <dbReference type="Pfam" id="PF01370"/>
    </source>
</evidence>
<dbReference type="Gene3D" id="3.90.25.10">
    <property type="entry name" value="UDP-galactose 4-epimerase, domain 1"/>
    <property type="match status" value="1"/>
</dbReference>
<evidence type="ECO:0000256" key="11">
    <source>
        <dbReference type="ARBA" id="ARBA00033067"/>
    </source>
</evidence>
<keyword evidence="7" id="KW-0520">NAD</keyword>
<dbReference type="PANTHER" id="PTHR43725">
    <property type="entry name" value="UDP-GLUCOSE 4-EPIMERASE"/>
    <property type="match status" value="1"/>
</dbReference>
<evidence type="ECO:0000256" key="4">
    <source>
        <dbReference type="ARBA" id="ARBA00007637"/>
    </source>
</evidence>
<keyword evidence="9" id="KW-0413">Isomerase</keyword>
<comment type="cofactor">
    <cofactor evidence="2">
        <name>NAD(+)</name>
        <dbReference type="ChEBI" id="CHEBI:57540"/>
    </cofactor>
</comment>
<feature type="domain" description="NAD-dependent epimerase/dehydratase" evidence="12">
    <location>
        <begin position="2"/>
        <end position="248"/>
    </location>
</feature>
<dbReference type="Proteomes" id="UP000242317">
    <property type="component" value="Unassembled WGS sequence"/>
</dbReference>
<dbReference type="GO" id="GO:0006012">
    <property type="term" value="P:galactose metabolic process"/>
    <property type="evidence" value="ECO:0007669"/>
    <property type="project" value="UniProtKB-KW"/>
</dbReference>
<dbReference type="PANTHER" id="PTHR43725:SF47">
    <property type="entry name" value="UDP-GLUCOSE 4-EPIMERASE"/>
    <property type="match status" value="1"/>
</dbReference>
<organism evidence="13 14">
    <name type="scientific">Acinetobacter marinus</name>
    <dbReference type="NCBI Taxonomy" id="281375"/>
    <lineage>
        <taxon>Bacteria</taxon>
        <taxon>Pseudomonadati</taxon>
        <taxon>Pseudomonadota</taxon>
        <taxon>Gammaproteobacteria</taxon>
        <taxon>Moraxellales</taxon>
        <taxon>Moraxellaceae</taxon>
        <taxon>Acinetobacter</taxon>
    </lineage>
</organism>
<comment type="pathway">
    <text evidence="3">Carbohydrate metabolism; galactose metabolism.</text>
</comment>
<gene>
    <name evidence="13" type="ORF">SAMN05421749_103102</name>
</gene>
<evidence type="ECO:0000256" key="6">
    <source>
        <dbReference type="ARBA" id="ARBA00018569"/>
    </source>
</evidence>
<keyword evidence="8" id="KW-0299">Galactose metabolism</keyword>